<dbReference type="PANTHER" id="PTHR32246:SF143">
    <property type="entry name" value="CALCIUM-DEPENDENT LIPID-BINDING (CALB DOMAIN) FAMILY PROTEIN"/>
    <property type="match status" value="1"/>
</dbReference>
<dbReference type="GO" id="GO:0006952">
    <property type="term" value="P:defense response"/>
    <property type="evidence" value="ECO:0007669"/>
    <property type="project" value="InterPro"/>
</dbReference>
<dbReference type="Proteomes" id="UP000006727">
    <property type="component" value="Chromosome 15"/>
</dbReference>
<dbReference type="PANTHER" id="PTHR32246">
    <property type="entry name" value="INGRESSION PROTEIN FIC1"/>
    <property type="match status" value="1"/>
</dbReference>
<dbReference type="InterPro" id="IPR000008">
    <property type="entry name" value="C2_dom"/>
</dbReference>
<reference evidence="4" key="3">
    <citation type="submission" date="2020-12" db="UniProtKB">
        <authorList>
            <consortium name="EnsemblPlants"/>
        </authorList>
    </citation>
    <scope>IDENTIFICATION</scope>
</reference>
<feature type="domain" description="C2" evidence="2">
    <location>
        <begin position="1"/>
        <end position="109"/>
    </location>
</feature>
<dbReference type="Gene3D" id="2.60.40.150">
    <property type="entry name" value="C2 domain"/>
    <property type="match status" value="1"/>
</dbReference>
<dbReference type="OrthoDB" id="10359312at2759"/>
<dbReference type="AlphaFoldDB" id="A0A2K1JCH9"/>
<dbReference type="EnsemblPlants" id="Pp3c15_8180V3.1">
    <property type="protein sequence ID" value="Pp3c15_8180V3.1"/>
    <property type="gene ID" value="Pp3c15_8180"/>
</dbReference>
<dbReference type="EnsemblPlants" id="Pp3c15_8180V3.2">
    <property type="protein sequence ID" value="Pp3c15_8180V3.2"/>
    <property type="gene ID" value="Pp3c15_8180"/>
</dbReference>
<dbReference type="KEGG" id="ppp:112291982"/>
<feature type="region of interest" description="Disordered" evidence="1">
    <location>
        <begin position="163"/>
        <end position="193"/>
    </location>
</feature>
<dbReference type="SUPFAM" id="SSF49562">
    <property type="entry name" value="C2 domain (Calcium/lipid-binding domain, CaLB)"/>
    <property type="match status" value="1"/>
</dbReference>
<reference evidence="3 5" key="2">
    <citation type="journal article" date="2018" name="Plant J.">
        <title>The Physcomitrella patens chromosome-scale assembly reveals moss genome structure and evolution.</title>
        <authorList>
            <person name="Lang D."/>
            <person name="Ullrich K.K."/>
            <person name="Murat F."/>
            <person name="Fuchs J."/>
            <person name="Jenkins J."/>
            <person name="Haas F.B."/>
            <person name="Piednoel M."/>
            <person name="Gundlach H."/>
            <person name="Van Bel M."/>
            <person name="Meyberg R."/>
            <person name="Vives C."/>
            <person name="Morata J."/>
            <person name="Symeonidi A."/>
            <person name="Hiss M."/>
            <person name="Muchero W."/>
            <person name="Kamisugi Y."/>
            <person name="Saleh O."/>
            <person name="Blanc G."/>
            <person name="Decker E.L."/>
            <person name="van Gessel N."/>
            <person name="Grimwood J."/>
            <person name="Hayes R.D."/>
            <person name="Graham S.W."/>
            <person name="Gunter L.E."/>
            <person name="McDaniel S.F."/>
            <person name="Hoernstein S.N.W."/>
            <person name="Larsson A."/>
            <person name="Li F.W."/>
            <person name="Perroud P.F."/>
            <person name="Phillips J."/>
            <person name="Ranjan P."/>
            <person name="Rokshar D.S."/>
            <person name="Rothfels C.J."/>
            <person name="Schneider L."/>
            <person name="Shu S."/>
            <person name="Stevenson D.W."/>
            <person name="Thummler F."/>
            <person name="Tillich M."/>
            <person name="Villarreal Aguilar J.C."/>
            <person name="Widiez T."/>
            <person name="Wong G.K."/>
            <person name="Wymore A."/>
            <person name="Zhang Y."/>
            <person name="Zimmer A.D."/>
            <person name="Quatrano R.S."/>
            <person name="Mayer K.F.X."/>
            <person name="Goodstein D."/>
            <person name="Casacuberta J.M."/>
            <person name="Vandepoele K."/>
            <person name="Reski R."/>
            <person name="Cuming A.C."/>
            <person name="Tuskan G.A."/>
            <person name="Maumus F."/>
            <person name="Salse J."/>
            <person name="Schmutz J."/>
            <person name="Rensing S.A."/>
        </authorList>
    </citation>
    <scope>NUCLEOTIDE SEQUENCE [LARGE SCALE GENOMIC DNA]</scope>
    <source>
        <strain evidence="4 5">cv. Gransden 2004</strain>
    </source>
</reference>
<keyword evidence="5" id="KW-1185">Reference proteome</keyword>
<dbReference type="Gramene" id="Pp3c15_8180V3.1">
    <property type="protein sequence ID" value="Pp3c15_8180V3.1"/>
    <property type="gene ID" value="Pp3c15_8180"/>
</dbReference>
<proteinExistence type="predicted"/>
<evidence type="ECO:0000259" key="2">
    <source>
        <dbReference type="PROSITE" id="PS50004"/>
    </source>
</evidence>
<sequence length="215" mass="23774">MKEARKLDVVLHSATGLKKVSASKMSVYAVAWIEPSVRVPSPMHLKAHGTNPVWNTTISMSLDLRTLGHGMYLNIELLGHGLVSTRRIGFVSVNLSDIFLEGSKGAAVYSQFHALPVRRPSGRQQGFLNFVVHLHESLNLLAIQEMIPRKENIPQSLTVAPPTKPQEFAPRHHQPDGIISPSSSSEEGGEFQKVPTRNRVYALRPKSFTSLLSCH</sequence>
<dbReference type="CDD" id="cd04051">
    <property type="entry name" value="C2_SRC2_like"/>
    <property type="match status" value="1"/>
</dbReference>
<name>A0A2K1JCH9_PHYPA</name>
<gene>
    <name evidence="4" type="primary">LOC112291982</name>
    <name evidence="3" type="ORF">PHYPA_019497</name>
</gene>
<accession>A0A2K1JCH9</accession>
<dbReference type="EMBL" id="ABEU02000015">
    <property type="protein sequence ID" value="PNR39219.1"/>
    <property type="molecule type" value="Genomic_DNA"/>
</dbReference>
<dbReference type="Pfam" id="PF00168">
    <property type="entry name" value="C2"/>
    <property type="match status" value="1"/>
</dbReference>
<reference evidence="3 5" key="1">
    <citation type="journal article" date="2008" name="Science">
        <title>The Physcomitrella genome reveals evolutionary insights into the conquest of land by plants.</title>
        <authorList>
            <person name="Rensing S."/>
            <person name="Lang D."/>
            <person name="Zimmer A."/>
            <person name="Terry A."/>
            <person name="Salamov A."/>
            <person name="Shapiro H."/>
            <person name="Nishiyama T."/>
            <person name="Perroud P.-F."/>
            <person name="Lindquist E."/>
            <person name="Kamisugi Y."/>
            <person name="Tanahashi T."/>
            <person name="Sakakibara K."/>
            <person name="Fujita T."/>
            <person name="Oishi K."/>
            <person name="Shin-I T."/>
            <person name="Kuroki Y."/>
            <person name="Toyoda A."/>
            <person name="Suzuki Y."/>
            <person name="Hashimoto A."/>
            <person name="Yamaguchi K."/>
            <person name="Sugano A."/>
            <person name="Kohara Y."/>
            <person name="Fujiyama A."/>
            <person name="Anterola A."/>
            <person name="Aoki S."/>
            <person name="Ashton N."/>
            <person name="Barbazuk W.B."/>
            <person name="Barker E."/>
            <person name="Bennetzen J."/>
            <person name="Bezanilla M."/>
            <person name="Blankenship R."/>
            <person name="Cho S.H."/>
            <person name="Dutcher S."/>
            <person name="Estelle M."/>
            <person name="Fawcett J.A."/>
            <person name="Gundlach H."/>
            <person name="Hanada K."/>
            <person name="Heyl A."/>
            <person name="Hicks K.A."/>
            <person name="Hugh J."/>
            <person name="Lohr M."/>
            <person name="Mayer K."/>
            <person name="Melkozernov A."/>
            <person name="Murata T."/>
            <person name="Nelson D."/>
            <person name="Pils B."/>
            <person name="Prigge M."/>
            <person name="Reiss B."/>
            <person name="Renner T."/>
            <person name="Rombauts S."/>
            <person name="Rushton P."/>
            <person name="Sanderfoot A."/>
            <person name="Schween G."/>
            <person name="Shiu S.-H."/>
            <person name="Stueber K."/>
            <person name="Theodoulou F.L."/>
            <person name="Tu H."/>
            <person name="Van de Peer Y."/>
            <person name="Verrier P.J."/>
            <person name="Waters E."/>
            <person name="Wood A."/>
            <person name="Yang L."/>
            <person name="Cove D."/>
            <person name="Cuming A."/>
            <person name="Hasebe M."/>
            <person name="Lucas S."/>
            <person name="Mishler D.B."/>
            <person name="Reski R."/>
            <person name="Grigoriev I."/>
            <person name="Quatrano R.S."/>
            <person name="Boore J.L."/>
        </authorList>
    </citation>
    <scope>NUCLEOTIDE SEQUENCE [LARGE SCALE GENOMIC DNA]</scope>
    <source>
        <strain evidence="4 5">cv. Gransden 2004</strain>
    </source>
</reference>
<dbReference type="PROSITE" id="PS50004">
    <property type="entry name" value="C2"/>
    <property type="match status" value="1"/>
</dbReference>
<dbReference type="RefSeq" id="XP_024395788.1">
    <property type="nucleotide sequence ID" value="XM_024540020.2"/>
</dbReference>
<dbReference type="PaxDb" id="3218-PP1S318_70V6.1"/>
<dbReference type="GeneID" id="112291982"/>
<dbReference type="InterPro" id="IPR035892">
    <property type="entry name" value="C2_domain_sf"/>
</dbReference>
<dbReference type="Gramene" id="Pp3c15_8180V3.2">
    <property type="protein sequence ID" value="Pp3c15_8180V3.2"/>
    <property type="gene ID" value="Pp3c15_8180"/>
</dbReference>
<organism evidence="3">
    <name type="scientific">Physcomitrium patens</name>
    <name type="common">Spreading-leaved earth moss</name>
    <name type="synonym">Physcomitrella patens</name>
    <dbReference type="NCBI Taxonomy" id="3218"/>
    <lineage>
        <taxon>Eukaryota</taxon>
        <taxon>Viridiplantae</taxon>
        <taxon>Streptophyta</taxon>
        <taxon>Embryophyta</taxon>
        <taxon>Bryophyta</taxon>
        <taxon>Bryophytina</taxon>
        <taxon>Bryopsida</taxon>
        <taxon>Funariidae</taxon>
        <taxon>Funariales</taxon>
        <taxon>Funariaceae</taxon>
        <taxon>Physcomitrium</taxon>
    </lineage>
</organism>
<evidence type="ECO:0000313" key="3">
    <source>
        <dbReference type="EMBL" id="PNR39219.1"/>
    </source>
</evidence>
<evidence type="ECO:0000313" key="5">
    <source>
        <dbReference type="Proteomes" id="UP000006727"/>
    </source>
</evidence>
<evidence type="ECO:0000313" key="4">
    <source>
        <dbReference type="EnsemblPlants" id="Pp3c15_8180V3.1"/>
    </source>
</evidence>
<dbReference type="InterPro" id="IPR044750">
    <property type="entry name" value="C2_SRC2/BAP"/>
</dbReference>
<protein>
    <recommendedName>
        <fullName evidence="2">C2 domain-containing protein</fullName>
    </recommendedName>
</protein>
<evidence type="ECO:0000256" key="1">
    <source>
        <dbReference type="SAM" id="MobiDB-lite"/>
    </source>
</evidence>
<feature type="compositionally biased region" description="Low complexity" evidence="1">
    <location>
        <begin position="177"/>
        <end position="186"/>
    </location>
</feature>